<sequence length="81" mass="9534">MSRPPVHTIRMGLIKASIWKNETKSGVRHAVTIIRLFRNGDVWQESTRYGRDDLPLVCKVVELAHEWIYFHSKEEDTEVQQ</sequence>
<evidence type="ECO:0000313" key="1">
    <source>
        <dbReference type="EMBL" id="GAA4470056.1"/>
    </source>
</evidence>
<dbReference type="Proteomes" id="UP001500840">
    <property type="component" value="Unassembled WGS sequence"/>
</dbReference>
<reference evidence="2" key="1">
    <citation type="journal article" date="2019" name="Int. J. Syst. Evol. Microbiol.">
        <title>The Global Catalogue of Microorganisms (GCM) 10K type strain sequencing project: providing services to taxonomists for standard genome sequencing and annotation.</title>
        <authorList>
            <consortium name="The Broad Institute Genomics Platform"/>
            <consortium name="The Broad Institute Genome Sequencing Center for Infectious Disease"/>
            <person name="Wu L."/>
            <person name="Ma J."/>
        </authorList>
    </citation>
    <scope>NUCLEOTIDE SEQUENCE [LARGE SCALE GENOMIC DNA]</scope>
    <source>
        <strain evidence="2">JCM 17759</strain>
    </source>
</reference>
<accession>A0ABP8NSB2</accession>
<organism evidence="1 2">
    <name type="scientific">Novipirellula rosea</name>
    <dbReference type="NCBI Taxonomy" id="1031540"/>
    <lineage>
        <taxon>Bacteria</taxon>
        <taxon>Pseudomonadati</taxon>
        <taxon>Planctomycetota</taxon>
        <taxon>Planctomycetia</taxon>
        <taxon>Pirellulales</taxon>
        <taxon>Pirellulaceae</taxon>
        <taxon>Novipirellula</taxon>
    </lineage>
</organism>
<proteinExistence type="predicted"/>
<protein>
    <recommendedName>
        <fullName evidence="3">Transposase</fullName>
    </recommendedName>
</protein>
<gene>
    <name evidence="1" type="ORF">GCM10023156_62970</name>
</gene>
<name>A0ABP8NSB2_9BACT</name>
<evidence type="ECO:0000313" key="2">
    <source>
        <dbReference type="Proteomes" id="UP001500840"/>
    </source>
</evidence>
<comment type="caution">
    <text evidence="1">The sequence shown here is derived from an EMBL/GenBank/DDBJ whole genome shotgun (WGS) entry which is preliminary data.</text>
</comment>
<evidence type="ECO:0008006" key="3">
    <source>
        <dbReference type="Google" id="ProtNLM"/>
    </source>
</evidence>
<keyword evidence="2" id="KW-1185">Reference proteome</keyword>
<dbReference type="RefSeq" id="WP_345327680.1">
    <property type="nucleotide sequence ID" value="NZ_BAABGA010000107.1"/>
</dbReference>
<dbReference type="EMBL" id="BAABGA010000107">
    <property type="protein sequence ID" value="GAA4470056.1"/>
    <property type="molecule type" value="Genomic_DNA"/>
</dbReference>